<proteinExistence type="predicted"/>
<dbReference type="PANTHER" id="PTHR33112:SF16">
    <property type="entry name" value="HETEROKARYON INCOMPATIBILITY DOMAIN-CONTAINING PROTEIN"/>
    <property type="match status" value="1"/>
</dbReference>
<dbReference type="AlphaFoldDB" id="A0A6A6U7U1"/>
<reference evidence="2" key="1">
    <citation type="journal article" date="2020" name="Stud. Mycol.">
        <title>101 Dothideomycetes genomes: a test case for predicting lifestyles and emergence of pathogens.</title>
        <authorList>
            <person name="Haridas S."/>
            <person name="Albert R."/>
            <person name="Binder M."/>
            <person name="Bloem J."/>
            <person name="Labutti K."/>
            <person name="Salamov A."/>
            <person name="Andreopoulos B."/>
            <person name="Baker S."/>
            <person name="Barry K."/>
            <person name="Bills G."/>
            <person name="Bluhm B."/>
            <person name="Cannon C."/>
            <person name="Castanera R."/>
            <person name="Culley D."/>
            <person name="Daum C."/>
            <person name="Ezra D."/>
            <person name="Gonzalez J."/>
            <person name="Henrissat B."/>
            <person name="Kuo A."/>
            <person name="Liang C."/>
            <person name="Lipzen A."/>
            <person name="Lutzoni F."/>
            <person name="Magnuson J."/>
            <person name="Mondo S."/>
            <person name="Nolan M."/>
            <person name="Ohm R."/>
            <person name="Pangilinan J."/>
            <person name="Park H.-J."/>
            <person name="Ramirez L."/>
            <person name="Alfaro M."/>
            <person name="Sun H."/>
            <person name="Tritt A."/>
            <person name="Yoshinaga Y."/>
            <person name="Zwiers L.-H."/>
            <person name="Turgeon B."/>
            <person name="Goodwin S."/>
            <person name="Spatafora J."/>
            <person name="Crous P."/>
            <person name="Grigoriev I."/>
        </authorList>
    </citation>
    <scope>NUCLEOTIDE SEQUENCE</scope>
    <source>
        <strain evidence="2">CBS 115976</strain>
    </source>
</reference>
<evidence type="ECO:0000313" key="2">
    <source>
        <dbReference type="EMBL" id="KAF2668232.1"/>
    </source>
</evidence>
<evidence type="ECO:0000259" key="1">
    <source>
        <dbReference type="Pfam" id="PF06985"/>
    </source>
</evidence>
<name>A0A6A6U7U1_9PEZI</name>
<keyword evidence="3" id="KW-1185">Reference proteome</keyword>
<dbReference type="PANTHER" id="PTHR33112">
    <property type="entry name" value="DOMAIN PROTEIN, PUTATIVE-RELATED"/>
    <property type="match status" value="1"/>
</dbReference>
<evidence type="ECO:0000313" key="3">
    <source>
        <dbReference type="Proteomes" id="UP000799302"/>
    </source>
</evidence>
<dbReference type="EMBL" id="MU004236">
    <property type="protein sequence ID" value="KAF2668232.1"/>
    <property type="molecule type" value="Genomic_DNA"/>
</dbReference>
<sequence>MWVGVDLGDIGDPAEAFGITAKRELSRTDSEESFQTALRWIENCKENHICSKRLALKSRESEFLPWPSRLIDVEAFGEGDRDVRLVENDGSKERYVCLSYCWGQSKTFTTTSRFLRLRKTRINYSTLPQTFRDVVTITRRLGVRYVWIDALCIIQDDRLDWEKESVKMGAIYSMAYITIAADSGRDCHSGCFNTASTSQELSFDNTPFPLHSTTPSGEASTIYLWDPTRGTTKPTPPEIDGSPLAERGWVCQERILSPRILHYTTSQLFWECRQTLLAEDNLRPWSIYDSSSTTVCGLARNLYGTTQDPVGRANLLRIWYNHVVSESYSRRKLTRADDKLTAISGIARAFGRHFQSTYLAGLWALDLPWGLSWRRRGLVSRPVEYRAPAFSWASLDAIVEWPVVSTKSVAKIKVVDVHVELSSGDPFGRVSGCWVKVEGYVSRARVTARKRLLAGGVSVVWEMFGEMGQLPLGTVFMDDDEVDLAGQDGERLRWVEYLVLSHDG</sequence>
<protein>
    <submittedName>
        <fullName evidence="2">HET-domain-containing protein</fullName>
    </submittedName>
</protein>
<dbReference type="Pfam" id="PF06985">
    <property type="entry name" value="HET"/>
    <property type="match status" value="1"/>
</dbReference>
<dbReference type="InterPro" id="IPR010730">
    <property type="entry name" value="HET"/>
</dbReference>
<dbReference type="Proteomes" id="UP000799302">
    <property type="component" value="Unassembled WGS sequence"/>
</dbReference>
<feature type="domain" description="Heterokaryon incompatibility" evidence="1">
    <location>
        <begin position="95"/>
        <end position="253"/>
    </location>
</feature>
<dbReference type="OrthoDB" id="2958217at2759"/>
<organism evidence="2 3">
    <name type="scientific">Microthyrium microscopicum</name>
    <dbReference type="NCBI Taxonomy" id="703497"/>
    <lineage>
        <taxon>Eukaryota</taxon>
        <taxon>Fungi</taxon>
        <taxon>Dikarya</taxon>
        <taxon>Ascomycota</taxon>
        <taxon>Pezizomycotina</taxon>
        <taxon>Dothideomycetes</taxon>
        <taxon>Dothideomycetes incertae sedis</taxon>
        <taxon>Microthyriales</taxon>
        <taxon>Microthyriaceae</taxon>
        <taxon>Microthyrium</taxon>
    </lineage>
</organism>
<gene>
    <name evidence="2" type="ORF">BT63DRAFT_271590</name>
</gene>
<accession>A0A6A6U7U1</accession>